<dbReference type="Proteomes" id="UP000029227">
    <property type="component" value="Unassembled WGS sequence"/>
</dbReference>
<keyword evidence="1" id="KW-0418">Kinase</keyword>
<evidence type="ECO:0000313" key="1">
    <source>
        <dbReference type="EMBL" id="GAL05345.1"/>
    </source>
</evidence>
<proteinExistence type="predicted"/>
<dbReference type="EMBL" id="BBMN01000007">
    <property type="protein sequence ID" value="GAL05345.1"/>
    <property type="molecule type" value="Genomic_DNA"/>
</dbReference>
<keyword evidence="1" id="KW-0808">Transferase</keyword>
<dbReference type="AlphaFoldDB" id="A0A090QQ90"/>
<dbReference type="InterPro" id="IPR000600">
    <property type="entry name" value="ROK"/>
</dbReference>
<dbReference type="Gene3D" id="3.30.420.40">
    <property type="match status" value="1"/>
</dbReference>
<evidence type="ECO:0000313" key="2">
    <source>
        <dbReference type="Proteomes" id="UP000029227"/>
    </source>
</evidence>
<gene>
    <name evidence="1" type="ORF">JCM19237_435</name>
</gene>
<comment type="caution">
    <text evidence="1">The sequence shown here is derived from an EMBL/GenBank/DDBJ whole genome shotgun (WGS) entry which is preliminary data.</text>
</comment>
<dbReference type="SUPFAM" id="SSF53067">
    <property type="entry name" value="Actin-like ATPase domain"/>
    <property type="match status" value="1"/>
</dbReference>
<dbReference type="GO" id="GO:0009384">
    <property type="term" value="F:N-acylmannosamine kinase activity"/>
    <property type="evidence" value="ECO:0007669"/>
    <property type="project" value="UniProtKB-EC"/>
</dbReference>
<organism evidence="1 2">
    <name type="scientific">Photobacterium aphoticum</name>
    <dbReference type="NCBI Taxonomy" id="754436"/>
    <lineage>
        <taxon>Bacteria</taxon>
        <taxon>Pseudomonadati</taxon>
        <taxon>Pseudomonadota</taxon>
        <taxon>Gammaproteobacteria</taxon>
        <taxon>Vibrionales</taxon>
        <taxon>Vibrionaceae</taxon>
        <taxon>Photobacterium</taxon>
    </lineage>
</organism>
<reference evidence="1 2" key="1">
    <citation type="journal article" date="2014" name="Genome Announc.">
        <title>Draft Genome Sequences of Two Vibrionaceae Species, Vibrio ponticus C121 and Photobacterium aphoticum C119, Isolated as Coral Reef Microbiota.</title>
        <authorList>
            <person name="Al-saari N."/>
            <person name="Meirelles P.M."/>
            <person name="Mino S."/>
            <person name="Suda W."/>
            <person name="Oshima K."/>
            <person name="Hattori M."/>
            <person name="Ohkuma M."/>
            <person name="Thompson F.L."/>
            <person name="Gomez-Gil B."/>
            <person name="Sawabe T."/>
            <person name="Sawabe T."/>
        </authorList>
    </citation>
    <scope>NUCLEOTIDE SEQUENCE [LARGE SCALE GENOMIC DNA]</scope>
    <source>
        <strain evidence="1 2">JCM 19237</strain>
    </source>
</reference>
<accession>A0A090QQ90</accession>
<dbReference type="eggNOG" id="COG1940">
    <property type="taxonomic scope" value="Bacteria"/>
</dbReference>
<name>A0A090QQ90_9GAMM</name>
<dbReference type="InterPro" id="IPR043129">
    <property type="entry name" value="ATPase_NBD"/>
</dbReference>
<dbReference type="Pfam" id="PF00480">
    <property type="entry name" value="ROK"/>
    <property type="match status" value="1"/>
</dbReference>
<dbReference type="EC" id="2.7.1.60" evidence="1"/>
<sequence length="68" mass="7046">MVIIHRAAKTIANLVADLTISLDVEVVALGGSVGLAPGFLDLVNDYLSDLPQVYQPLVIKAQTGADAA</sequence>
<dbReference type="STRING" id="754436.JCM19237_435"/>
<protein>
    <submittedName>
        <fullName evidence="1">N-acetylmannosamine kinase</fullName>
        <ecNumber evidence="1">2.7.1.60</ecNumber>
    </submittedName>
</protein>